<evidence type="ECO:0000313" key="2">
    <source>
        <dbReference type="Proteomes" id="UP000095283"/>
    </source>
</evidence>
<dbReference type="WBParaSite" id="Hba_04492">
    <property type="protein sequence ID" value="Hba_04492"/>
    <property type="gene ID" value="Hba_04492"/>
</dbReference>
<proteinExistence type="predicted"/>
<organism evidence="2 3">
    <name type="scientific">Heterorhabditis bacteriophora</name>
    <name type="common">Entomopathogenic nematode worm</name>
    <dbReference type="NCBI Taxonomy" id="37862"/>
    <lineage>
        <taxon>Eukaryota</taxon>
        <taxon>Metazoa</taxon>
        <taxon>Ecdysozoa</taxon>
        <taxon>Nematoda</taxon>
        <taxon>Chromadorea</taxon>
        <taxon>Rhabditida</taxon>
        <taxon>Rhabditina</taxon>
        <taxon>Rhabditomorpha</taxon>
        <taxon>Strongyloidea</taxon>
        <taxon>Heterorhabditidae</taxon>
        <taxon>Heterorhabditis</taxon>
    </lineage>
</organism>
<evidence type="ECO:0000313" key="3">
    <source>
        <dbReference type="WBParaSite" id="Hba_04492"/>
    </source>
</evidence>
<name>A0A1I7WHL8_HETBA</name>
<dbReference type="AlphaFoldDB" id="A0A1I7WHL8"/>
<sequence>MSLFTTNFQYFHGLMVIVAARGGVVGVSIPQSVRFLSFQLRYGAGLGGGFGHSRNKPQSTDPTVSFRVLGRMLGALRGTFPFNFSAHLPHGSDESRHLPLGSFPTSPSGGERIYAQFFISASLISRHVRYGNRKVFISLNFQVSSGFKSPAKATHNEWLDTTRTTFRYLKVAKVLFIYKRIVSPEAVQHLSAKRFRSVQNYPTLLPTGRWEKSQEANASTHRSREESAEKLKGKLTSNLRSSKCAKHTSKYTETYRWIGRLRFVSRMAETPPKPAPYLSLECTHTINDQLLLNVDYFILLVLYKCLYEYIPGNISYYQRIFWKTILDDNCCGASHRTSHRISFFVERIILKVSHTEVVQNQPEPILRYSSTSYSILKYEKIRHDLPLFSKNWHLGANKLLKQISTLVRRSRKLVLIITLIFIFICELNNQLTNSFQNSTLNITNMKVNDKIQNNILFFTKNKLCIEIMTLY</sequence>
<protein>
    <submittedName>
        <fullName evidence="3">Signal peptide protein</fullName>
    </submittedName>
</protein>
<feature type="compositionally biased region" description="Basic and acidic residues" evidence="1">
    <location>
        <begin position="222"/>
        <end position="232"/>
    </location>
</feature>
<keyword evidence="2" id="KW-1185">Reference proteome</keyword>
<evidence type="ECO:0000256" key="1">
    <source>
        <dbReference type="SAM" id="MobiDB-lite"/>
    </source>
</evidence>
<reference evidence="3" key="1">
    <citation type="submission" date="2016-11" db="UniProtKB">
        <authorList>
            <consortium name="WormBaseParasite"/>
        </authorList>
    </citation>
    <scope>IDENTIFICATION</scope>
</reference>
<accession>A0A1I7WHL8</accession>
<feature type="region of interest" description="Disordered" evidence="1">
    <location>
        <begin position="210"/>
        <end position="233"/>
    </location>
</feature>
<dbReference type="Proteomes" id="UP000095283">
    <property type="component" value="Unplaced"/>
</dbReference>